<comment type="similarity">
    <text evidence="1">Belongs to the nitroreductase family.</text>
</comment>
<dbReference type="PANTHER" id="PTHR43673">
    <property type="entry name" value="NAD(P)H NITROREDUCTASE YDGI-RELATED"/>
    <property type="match status" value="1"/>
</dbReference>
<evidence type="ECO:0000313" key="4">
    <source>
        <dbReference type="EMBL" id="SHE42121.1"/>
    </source>
</evidence>
<keyword evidence="2" id="KW-0560">Oxidoreductase</keyword>
<sequence>MELGRAIRERRSIRQYEEREIPQDILREVIDLALWAPSGMNRQDWEIVVVQGEMRDRLLEVVSRSQEHILPHLQELFSEKIIKISLQVFKNLGGAPAVILVYVPESRREIQPSADPKGRYHQEFDRFNRLLSAAALIQNLLLAAYEKGLGTCWMTGPKYMEEEINALLGMEGRELVSIIPIGFPNQAPPAPPRKKDVVHWIGGATS</sequence>
<dbReference type="OrthoDB" id="9798230at2"/>
<evidence type="ECO:0000259" key="3">
    <source>
        <dbReference type="Pfam" id="PF00881"/>
    </source>
</evidence>
<dbReference type="STRING" id="1121391.SAMN02745206_00250"/>
<keyword evidence="5" id="KW-1185">Reference proteome</keyword>
<proteinExistence type="inferred from homology"/>
<feature type="domain" description="Nitroreductase" evidence="3">
    <location>
        <begin position="7"/>
        <end position="182"/>
    </location>
</feature>
<dbReference type="Proteomes" id="UP000184076">
    <property type="component" value="Unassembled WGS sequence"/>
</dbReference>
<dbReference type="RefSeq" id="WP_073036200.1">
    <property type="nucleotide sequence ID" value="NZ_FQVB01000004.1"/>
</dbReference>
<name>A0A1M4TC99_9BACT</name>
<evidence type="ECO:0000256" key="2">
    <source>
        <dbReference type="ARBA" id="ARBA00023002"/>
    </source>
</evidence>
<reference evidence="5" key="1">
    <citation type="submission" date="2016-11" db="EMBL/GenBank/DDBJ databases">
        <authorList>
            <person name="Varghese N."/>
            <person name="Submissions S."/>
        </authorList>
    </citation>
    <scope>NUCLEOTIDE SEQUENCE [LARGE SCALE GENOMIC DNA]</scope>
    <source>
        <strain evidence="5">DSM 9756</strain>
    </source>
</reference>
<evidence type="ECO:0000256" key="1">
    <source>
        <dbReference type="ARBA" id="ARBA00007118"/>
    </source>
</evidence>
<organism evidence="4 5">
    <name type="scientific">Desulfacinum infernum DSM 9756</name>
    <dbReference type="NCBI Taxonomy" id="1121391"/>
    <lineage>
        <taxon>Bacteria</taxon>
        <taxon>Pseudomonadati</taxon>
        <taxon>Thermodesulfobacteriota</taxon>
        <taxon>Syntrophobacteria</taxon>
        <taxon>Syntrophobacterales</taxon>
        <taxon>Syntrophobacteraceae</taxon>
        <taxon>Desulfacinum</taxon>
    </lineage>
</organism>
<dbReference type="AlphaFoldDB" id="A0A1M4TC99"/>
<dbReference type="SUPFAM" id="SSF55469">
    <property type="entry name" value="FMN-dependent nitroreductase-like"/>
    <property type="match status" value="1"/>
</dbReference>
<dbReference type="Pfam" id="PF00881">
    <property type="entry name" value="Nitroreductase"/>
    <property type="match status" value="1"/>
</dbReference>
<dbReference type="EMBL" id="FQVB01000004">
    <property type="protein sequence ID" value="SHE42121.1"/>
    <property type="molecule type" value="Genomic_DNA"/>
</dbReference>
<dbReference type="PANTHER" id="PTHR43673:SF10">
    <property type="entry name" value="NADH DEHYDROGENASE_NAD(P)H NITROREDUCTASE XCC3605-RELATED"/>
    <property type="match status" value="1"/>
</dbReference>
<protein>
    <submittedName>
        <fullName evidence="4">Nitroreductase</fullName>
    </submittedName>
</protein>
<accession>A0A1M4TC99</accession>
<dbReference type="InterPro" id="IPR029479">
    <property type="entry name" value="Nitroreductase"/>
</dbReference>
<dbReference type="GO" id="GO:0016491">
    <property type="term" value="F:oxidoreductase activity"/>
    <property type="evidence" value="ECO:0007669"/>
    <property type="project" value="UniProtKB-KW"/>
</dbReference>
<gene>
    <name evidence="4" type="ORF">SAMN02745206_00250</name>
</gene>
<evidence type="ECO:0000313" key="5">
    <source>
        <dbReference type="Proteomes" id="UP000184076"/>
    </source>
</evidence>
<dbReference type="InterPro" id="IPR000415">
    <property type="entry name" value="Nitroreductase-like"/>
</dbReference>
<dbReference type="Gene3D" id="3.40.109.10">
    <property type="entry name" value="NADH Oxidase"/>
    <property type="match status" value="1"/>
</dbReference>